<dbReference type="InterPro" id="IPR036388">
    <property type="entry name" value="WH-like_DNA-bd_sf"/>
</dbReference>
<accession>A0ABP9IEY9</accession>
<dbReference type="InterPro" id="IPR019888">
    <property type="entry name" value="Tscrpt_reg_AsnC-like"/>
</dbReference>
<dbReference type="Pfam" id="PF13404">
    <property type="entry name" value="HTH_AsnC-type"/>
    <property type="match status" value="2"/>
</dbReference>
<keyword evidence="1" id="KW-0805">Transcription regulation</keyword>
<name>A0ABP9IEY9_9ACTN</name>
<dbReference type="Pfam" id="PF01037">
    <property type="entry name" value="AsnC_trans_reg"/>
    <property type="match status" value="1"/>
</dbReference>
<feature type="domain" description="Transcription regulator AsnC/Lrp ligand binding" evidence="4">
    <location>
        <begin position="83"/>
        <end position="151"/>
    </location>
</feature>
<evidence type="ECO:0000313" key="7">
    <source>
        <dbReference type="Proteomes" id="UP001500466"/>
    </source>
</evidence>
<dbReference type="SMART" id="SM00344">
    <property type="entry name" value="HTH_ASNC"/>
    <property type="match status" value="2"/>
</dbReference>
<reference evidence="7" key="1">
    <citation type="journal article" date="2019" name="Int. J. Syst. Evol. Microbiol.">
        <title>The Global Catalogue of Microorganisms (GCM) 10K type strain sequencing project: providing services to taxonomists for standard genome sequencing and annotation.</title>
        <authorList>
            <consortium name="The Broad Institute Genomics Platform"/>
            <consortium name="The Broad Institute Genome Sequencing Center for Infectious Disease"/>
            <person name="Wu L."/>
            <person name="Ma J."/>
        </authorList>
    </citation>
    <scope>NUCLEOTIDE SEQUENCE [LARGE SCALE GENOMIC DNA]</scope>
    <source>
        <strain evidence="7">JCM 17986</strain>
    </source>
</reference>
<evidence type="ECO:0000259" key="5">
    <source>
        <dbReference type="Pfam" id="PF13404"/>
    </source>
</evidence>
<dbReference type="EMBL" id="BAABHS010000061">
    <property type="protein sequence ID" value="GAA4996433.1"/>
    <property type="molecule type" value="Genomic_DNA"/>
</dbReference>
<feature type="domain" description="HTH asnC-type" evidence="5">
    <location>
        <begin position="18"/>
        <end position="59"/>
    </location>
</feature>
<dbReference type="InterPro" id="IPR036390">
    <property type="entry name" value="WH_DNA-bd_sf"/>
</dbReference>
<dbReference type="PANTHER" id="PTHR30154:SF34">
    <property type="entry name" value="TRANSCRIPTIONAL REGULATOR AZLB"/>
    <property type="match status" value="1"/>
</dbReference>
<dbReference type="RefSeq" id="WP_345680993.1">
    <property type="nucleotide sequence ID" value="NZ_BAABHS010000061.1"/>
</dbReference>
<keyword evidence="3" id="KW-0804">Transcription</keyword>
<evidence type="ECO:0000313" key="6">
    <source>
        <dbReference type="EMBL" id="GAA4996433.1"/>
    </source>
</evidence>
<dbReference type="PANTHER" id="PTHR30154">
    <property type="entry name" value="LEUCINE-RESPONSIVE REGULATORY PROTEIN"/>
    <property type="match status" value="1"/>
</dbReference>
<dbReference type="InterPro" id="IPR000485">
    <property type="entry name" value="AsnC-type_HTH_dom"/>
</dbReference>
<dbReference type="SUPFAM" id="SSF54909">
    <property type="entry name" value="Dimeric alpha+beta barrel"/>
    <property type="match status" value="1"/>
</dbReference>
<organism evidence="6 7">
    <name type="scientific">Yinghuangia aomiensis</name>
    <dbReference type="NCBI Taxonomy" id="676205"/>
    <lineage>
        <taxon>Bacteria</taxon>
        <taxon>Bacillati</taxon>
        <taxon>Actinomycetota</taxon>
        <taxon>Actinomycetes</taxon>
        <taxon>Kitasatosporales</taxon>
        <taxon>Streptomycetaceae</taxon>
        <taxon>Yinghuangia</taxon>
    </lineage>
</organism>
<dbReference type="SUPFAM" id="SSF46785">
    <property type="entry name" value="Winged helix' DNA-binding domain"/>
    <property type="match status" value="1"/>
</dbReference>
<dbReference type="CDD" id="cd00090">
    <property type="entry name" value="HTH_ARSR"/>
    <property type="match status" value="1"/>
</dbReference>
<evidence type="ECO:0000256" key="3">
    <source>
        <dbReference type="ARBA" id="ARBA00023163"/>
    </source>
</evidence>
<dbReference type="InterPro" id="IPR011991">
    <property type="entry name" value="ArsR-like_HTH"/>
</dbReference>
<evidence type="ECO:0000256" key="2">
    <source>
        <dbReference type="ARBA" id="ARBA00023125"/>
    </source>
</evidence>
<feature type="domain" description="HTH asnC-type" evidence="5">
    <location>
        <begin position="192"/>
        <end position="228"/>
    </location>
</feature>
<proteinExistence type="predicted"/>
<dbReference type="Gene3D" id="1.10.10.10">
    <property type="entry name" value="Winged helix-like DNA-binding domain superfamily/Winged helix DNA-binding domain"/>
    <property type="match status" value="2"/>
</dbReference>
<dbReference type="InterPro" id="IPR019887">
    <property type="entry name" value="Tscrpt_reg_AsnC/Lrp_C"/>
</dbReference>
<keyword evidence="7" id="KW-1185">Reference proteome</keyword>
<evidence type="ECO:0000256" key="1">
    <source>
        <dbReference type="ARBA" id="ARBA00023015"/>
    </source>
</evidence>
<comment type="caution">
    <text evidence="6">The sequence shown here is derived from an EMBL/GenBank/DDBJ whole genome shotgun (WGS) entry which is preliminary data.</text>
</comment>
<dbReference type="PROSITE" id="PS00519">
    <property type="entry name" value="HTH_ASNC_1"/>
    <property type="match status" value="1"/>
</dbReference>
<keyword evidence="2" id="KW-0238">DNA-binding</keyword>
<sequence length="348" mass="37602">MKNSADLPATGESHSAPLDETDLALVNALQAAPRASWTLIGQALGISAVTAARRWERLRSRGLAWVTAYGGAFVQEVNCAAFVEVDCHPSQVRAVTERLVRDPRITGIEHVSGGTDLFLTVMVSDLTALSQLSIEVIGAQEGVNATRSMIATHLFTEGSRWDLRSLAPHQRGMLRPGDDAPSTGIGTVAPEDRPLLIALGRDGRLGYGELAEATGMSESTVRRRVSRMLREGSVIPRCEIAHGISGFPVFVHYLADVPSAAMARIGASIAAVTEVRMCASIAARHALLITAWVRSVPDTRRLEAHLAERFPELAIQDRRLTLANPKRMGHLLDPEGRNTGFVPMDLWA</sequence>
<dbReference type="Proteomes" id="UP001500466">
    <property type="component" value="Unassembled WGS sequence"/>
</dbReference>
<evidence type="ECO:0000259" key="4">
    <source>
        <dbReference type="Pfam" id="PF01037"/>
    </source>
</evidence>
<dbReference type="InterPro" id="IPR011008">
    <property type="entry name" value="Dimeric_a/b-barrel"/>
</dbReference>
<dbReference type="PRINTS" id="PR00033">
    <property type="entry name" value="HTHASNC"/>
</dbReference>
<dbReference type="InterPro" id="IPR019885">
    <property type="entry name" value="Tscrpt_reg_HTH_AsnC-type_CS"/>
</dbReference>
<protein>
    <submittedName>
        <fullName evidence="6">AsnC family transcriptional regulator</fullName>
    </submittedName>
</protein>
<gene>
    <name evidence="6" type="ORF">GCM10023205_82060</name>
</gene>
<dbReference type="Gene3D" id="3.30.70.920">
    <property type="match status" value="1"/>
</dbReference>